<accession>A0AAW1K9F7</accession>
<feature type="signal peptide" evidence="6">
    <location>
        <begin position="1"/>
        <end position="27"/>
    </location>
</feature>
<dbReference type="PANTHER" id="PTHR31232:SF155">
    <property type="entry name" value="PLANT SELF-INCOMPATIBILITY PROTEIN S1 FAMILY"/>
    <property type="match status" value="1"/>
</dbReference>
<evidence type="ECO:0000313" key="8">
    <source>
        <dbReference type="Proteomes" id="UP001443914"/>
    </source>
</evidence>
<dbReference type="Proteomes" id="UP001443914">
    <property type="component" value="Unassembled WGS sequence"/>
</dbReference>
<sequence length="152" mass="17078">MGNISTNAMILLCFVAVLCSCLSCVNGGPPLPWDKFTLHVSNGISDSSNLLYVHCRSKDDDMGVQYLSFNQERHWKFGTTIFGKLTHFTCDFKWGEKSRSFEAFVDGVESNFCQSTLNVYWRAAMDGIYFGCSDNPGIKRCVWDQNIECSGP</sequence>
<dbReference type="AlphaFoldDB" id="A0AAW1K9F7"/>
<name>A0AAW1K9F7_SAPOF</name>
<protein>
    <recommendedName>
        <fullName evidence="6">S-protein homolog</fullName>
    </recommendedName>
</protein>
<keyword evidence="5 6" id="KW-0732">Signal</keyword>
<dbReference type="EMBL" id="JBDFQZ010000006">
    <property type="protein sequence ID" value="KAK9714343.1"/>
    <property type="molecule type" value="Genomic_DNA"/>
</dbReference>
<evidence type="ECO:0000256" key="3">
    <source>
        <dbReference type="ARBA" id="ARBA00022471"/>
    </source>
</evidence>
<evidence type="ECO:0000256" key="1">
    <source>
        <dbReference type="ARBA" id="ARBA00004613"/>
    </source>
</evidence>
<comment type="subcellular location">
    <subcellularLocation>
        <location evidence="1 6">Secreted</location>
    </subcellularLocation>
</comment>
<comment type="caution">
    <text evidence="7">The sequence shown here is derived from an EMBL/GenBank/DDBJ whole genome shotgun (WGS) entry which is preliminary data.</text>
</comment>
<gene>
    <name evidence="7" type="ORF">RND81_06G087400</name>
</gene>
<reference evidence="7" key="1">
    <citation type="submission" date="2024-03" db="EMBL/GenBank/DDBJ databases">
        <title>WGS assembly of Saponaria officinalis var. Norfolk2.</title>
        <authorList>
            <person name="Jenkins J."/>
            <person name="Shu S."/>
            <person name="Grimwood J."/>
            <person name="Barry K."/>
            <person name="Goodstein D."/>
            <person name="Schmutz J."/>
            <person name="Leebens-Mack J."/>
            <person name="Osbourn A."/>
        </authorList>
    </citation>
    <scope>NUCLEOTIDE SEQUENCE [LARGE SCALE GENOMIC DNA]</scope>
    <source>
        <strain evidence="7">JIC</strain>
    </source>
</reference>
<proteinExistence type="inferred from homology"/>
<keyword evidence="4 6" id="KW-0964">Secreted</keyword>
<keyword evidence="3 6" id="KW-0713">Self-incompatibility</keyword>
<evidence type="ECO:0000313" key="7">
    <source>
        <dbReference type="EMBL" id="KAK9714343.1"/>
    </source>
</evidence>
<dbReference type="GO" id="GO:0005576">
    <property type="term" value="C:extracellular region"/>
    <property type="evidence" value="ECO:0007669"/>
    <property type="project" value="UniProtKB-SubCell"/>
</dbReference>
<dbReference type="Pfam" id="PF05938">
    <property type="entry name" value="Self-incomp_S1"/>
    <property type="match status" value="1"/>
</dbReference>
<evidence type="ECO:0000256" key="4">
    <source>
        <dbReference type="ARBA" id="ARBA00022525"/>
    </source>
</evidence>
<dbReference type="GO" id="GO:0060320">
    <property type="term" value="P:rejection of self pollen"/>
    <property type="evidence" value="ECO:0007669"/>
    <property type="project" value="UniProtKB-KW"/>
</dbReference>
<evidence type="ECO:0000256" key="2">
    <source>
        <dbReference type="ARBA" id="ARBA00005581"/>
    </source>
</evidence>
<evidence type="ECO:0000256" key="5">
    <source>
        <dbReference type="ARBA" id="ARBA00022729"/>
    </source>
</evidence>
<dbReference type="PANTHER" id="PTHR31232">
    <property type="match status" value="1"/>
</dbReference>
<organism evidence="7 8">
    <name type="scientific">Saponaria officinalis</name>
    <name type="common">Common soapwort</name>
    <name type="synonym">Lychnis saponaria</name>
    <dbReference type="NCBI Taxonomy" id="3572"/>
    <lineage>
        <taxon>Eukaryota</taxon>
        <taxon>Viridiplantae</taxon>
        <taxon>Streptophyta</taxon>
        <taxon>Embryophyta</taxon>
        <taxon>Tracheophyta</taxon>
        <taxon>Spermatophyta</taxon>
        <taxon>Magnoliopsida</taxon>
        <taxon>eudicotyledons</taxon>
        <taxon>Gunneridae</taxon>
        <taxon>Pentapetalae</taxon>
        <taxon>Caryophyllales</taxon>
        <taxon>Caryophyllaceae</taxon>
        <taxon>Caryophylleae</taxon>
        <taxon>Saponaria</taxon>
    </lineage>
</organism>
<dbReference type="InterPro" id="IPR010264">
    <property type="entry name" value="Self-incomp_S1"/>
</dbReference>
<evidence type="ECO:0000256" key="6">
    <source>
        <dbReference type="RuleBase" id="RU367044"/>
    </source>
</evidence>
<comment type="similarity">
    <text evidence="2 6">Belongs to the plant self-incompatibility (S1) protein family.</text>
</comment>
<keyword evidence="8" id="KW-1185">Reference proteome</keyword>
<feature type="chain" id="PRO_5043088406" description="S-protein homolog" evidence="6">
    <location>
        <begin position="28"/>
        <end position="152"/>
    </location>
</feature>